<organism evidence="9 10">
    <name type="scientific">Bugula neritina</name>
    <name type="common">Brown bryozoan</name>
    <name type="synonym">Sertularia neritina</name>
    <dbReference type="NCBI Taxonomy" id="10212"/>
    <lineage>
        <taxon>Eukaryota</taxon>
        <taxon>Metazoa</taxon>
        <taxon>Spiralia</taxon>
        <taxon>Lophotrochozoa</taxon>
        <taxon>Bryozoa</taxon>
        <taxon>Gymnolaemata</taxon>
        <taxon>Cheilostomatida</taxon>
        <taxon>Flustrina</taxon>
        <taxon>Buguloidea</taxon>
        <taxon>Bugulidae</taxon>
        <taxon>Bugula</taxon>
    </lineage>
</organism>
<comment type="caution">
    <text evidence="9">The sequence shown here is derived from an EMBL/GenBank/DDBJ whole genome shotgun (WGS) entry which is preliminary data.</text>
</comment>
<dbReference type="InterPro" id="IPR037607">
    <property type="entry name" value="DGK"/>
</dbReference>
<sequence length="379" mass="41718">MSAASSSLHILPPPSAIPLVVFINPKSGGKQGMRLLKKFQYLLNPRQVFNMLKDGGPSVALKQFQDIDCRVMVCGGDGTVGWLLDTMDKLDLPRRPPVVVLPLGTGNDMARCLRWGGGYEGESIIKILKRVSLGHTVMLDRWHIQFSNSGDGEEEKGDPIPCNIFNNYFSIGVDAQVAHQFHMMRQKHPEKFNSRVRNKLWYLEFWSAETISATCKNLHENIDVMCDGVALNLANGPSLEGICLLNIPSAHAGSNLWGENSQTRRLSKSRDGELSDINGPSTGDLTTAFQDIGDGLIEVVGMEKCIHLGAVKTGLRSNCRRLAQCASVVIRSRKRLPMQIDGEPWMQPPCTVAVTHKNQVPMVMGPQPRAGGISCFNFV</sequence>
<dbReference type="InterPro" id="IPR001206">
    <property type="entry name" value="Diacylglycerol_kinase_cat_dom"/>
</dbReference>
<protein>
    <recommendedName>
        <fullName evidence="6">Diacylglycerol kinase</fullName>
        <shortName evidence="6">DAG kinase</shortName>
        <ecNumber evidence="6">2.7.1.107</ecNumber>
    </recommendedName>
</protein>
<feature type="region of interest" description="Disordered" evidence="7">
    <location>
        <begin position="258"/>
        <end position="281"/>
    </location>
</feature>
<evidence type="ECO:0000256" key="1">
    <source>
        <dbReference type="ARBA" id="ARBA00009280"/>
    </source>
</evidence>
<dbReference type="EC" id="2.7.1.107" evidence="6"/>
<name>A0A7J7JXB4_BUGNE</name>
<gene>
    <name evidence="9" type="ORF">EB796_010644</name>
</gene>
<feature type="domain" description="DAGKc" evidence="8">
    <location>
        <begin position="14"/>
        <end position="148"/>
    </location>
</feature>
<dbReference type="SMART" id="SM00046">
    <property type="entry name" value="DAGKc"/>
    <property type="match status" value="1"/>
</dbReference>
<dbReference type="Proteomes" id="UP000593567">
    <property type="component" value="Unassembled WGS sequence"/>
</dbReference>
<dbReference type="GO" id="GO:0004143">
    <property type="term" value="F:ATP-dependent diacylglycerol kinase activity"/>
    <property type="evidence" value="ECO:0007669"/>
    <property type="project" value="UniProtKB-EC"/>
</dbReference>
<dbReference type="Gene3D" id="3.40.50.10330">
    <property type="entry name" value="Probable inorganic polyphosphate/atp-NAD kinase, domain 1"/>
    <property type="match status" value="1"/>
</dbReference>
<evidence type="ECO:0000256" key="7">
    <source>
        <dbReference type="SAM" id="MobiDB-lite"/>
    </source>
</evidence>
<evidence type="ECO:0000256" key="6">
    <source>
        <dbReference type="RuleBase" id="RU361128"/>
    </source>
</evidence>
<dbReference type="InterPro" id="IPR016064">
    <property type="entry name" value="NAD/diacylglycerol_kinase_sf"/>
</dbReference>
<evidence type="ECO:0000259" key="8">
    <source>
        <dbReference type="PROSITE" id="PS50146"/>
    </source>
</evidence>
<dbReference type="Pfam" id="PF00781">
    <property type="entry name" value="DAGK_cat"/>
    <property type="match status" value="1"/>
</dbReference>
<evidence type="ECO:0000313" key="9">
    <source>
        <dbReference type="EMBL" id="KAF6031049.1"/>
    </source>
</evidence>
<keyword evidence="5 6" id="KW-0067">ATP-binding</keyword>
<dbReference type="GO" id="GO:0007200">
    <property type="term" value="P:phospholipase C-activating G protein-coupled receptor signaling pathway"/>
    <property type="evidence" value="ECO:0007669"/>
    <property type="project" value="InterPro"/>
</dbReference>
<proteinExistence type="inferred from homology"/>
<accession>A0A7J7JXB4</accession>
<dbReference type="GO" id="GO:0005886">
    <property type="term" value="C:plasma membrane"/>
    <property type="evidence" value="ECO:0007669"/>
    <property type="project" value="TreeGrafter"/>
</dbReference>
<evidence type="ECO:0000313" key="10">
    <source>
        <dbReference type="Proteomes" id="UP000593567"/>
    </source>
</evidence>
<dbReference type="PANTHER" id="PTHR11255:SF48">
    <property type="entry name" value="DIACYLGLYCEROL KINASE 1"/>
    <property type="match status" value="1"/>
</dbReference>
<dbReference type="Pfam" id="PF00609">
    <property type="entry name" value="DAGK_acc"/>
    <property type="match status" value="1"/>
</dbReference>
<evidence type="ECO:0000256" key="3">
    <source>
        <dbReference type="ARBA" id="ARBA00022741"/>
    </source>
</evidence>
<evidence type="ECO:0000256" key="2">
    <source>
        <dbReference type="ARBA" id="ARBA00022679"/>
    </source>
</evidence>
<keyword evidence="3 6" id="KW-0547">Nucleotide-binding</keyword>
<comment type="similarity">
    <text evidence="1 6">Belongs to the eukaryotic diacylglycerol kinase family.</text>
</comment>
<keyword evidence="2 6" id="KW-0808">Transferase</keyword>
<dbReference type="EMBL" id="VXIV02001642">
    <property type="protein sequence ID" value="KAF6031049.1"/>
    <property type="molecule type" value="Genomic_DNA"/>
</dbReference>
<evidence type="ECO:0000256" key="4">
    <source>
        <dbReference type="ARBA" id="ARBA00022777"/>
    </source>
</evidence>
<comment type="catalytic activity">
    <reaction evidence="6">
        <text>a 1,2-diacyl-sn-glycerol + ATP = a 1,2-diacyl-sn-glycero-3-phosphate + ADP + H(+)</text>
        <dbReference type="Rhea" id="RHEA:10272"/>
        <dbReference type="ChEBI" id="CHEBI:15378"/>
        <dbReference type="ChEBI" id="CHEBI:17815"/>
        <dbReference type="ChEBI" id="CHEBI:30616"/>
        <dbReference type="ChEBI" id="CHEBI:58608"/>
        <dbReference type="ChEBI" id="CHEBI:456216"/>
        <dbReference type="EC" id="2.7.1.107"/>
    </reaction>
</comment>
<dbReference type="GO" id="GO:0005524">
    <property type="term" value="F:ATP binding"/>
    <property type="evidence" value="ECO:0007669"/>
    <property type="project" value="UniProtKB-KW"/>
</dbReference>
<dbReference type="OrthoDB" id="242257at2759"/>
<keyword evidence="4 6" id="KW-0418">Kinase</keyword>
<evidence type="ECO:0000256" key="5">
    <source>
        <dbReference type="ARBA" id="ARBA00022840"/>
    </source>
</evidence>
<dbReference type="SUPFAM" id="SSF111331">
    <property type="entry name" value="NAD kinase/diacylglycerol kinase-like"/>
    <property type="match status" value="1"/>
</dbReference>
<keyword evidence="10" id="KW-1185">Reference proteome</keyword>
<dbReference type="AlphaFoldDB" id="A0A7J7JXB4"/>
<dbReference type="PROSITE" id="PS50146">
    <property type="entry name" value="DAGK"/>
    <property type="match status" value="1"/>
</dbReference>
<dbReference type="Gene3D" id="2.60.200.40">
    <property type="match status" value="1"/>
</dbReference>
<dbReference type="InterPro" id="IPR017438">
    <property type="entry name" value="ATP-NAD_kinase_N"/>
</dbReference>
<dbReference type="SMART" id="SM00045">
    <property type="entry name" value="DAGKa"/>
    <property type="match status" value="1"/>
</dbReference>
<dbReference type="InterPro" id="IPR000756">
    <property type="entry name" value="Diacylglycerol_kin_accessory"/>
</dbReference>
<dbReference type="PANTHER" id="PTHR11255">
    <property type="entry name" value="DIACYLGLYCEROL KINASE"/>
    <property type="match status" value="1"/>
</dbReference>
<reference evidence="9" key="1">
    <citation type="submission" date="2020-06" db="EMBL/GenBank/DDBJ databases">
        <title>Draft genome of Bugula neritina, a colonial animal packing powerful symbionts and potential medicines.</title>
        <authorList>
            <person name="Rayko M."/>
        </authorList>
    </citation>
    <scope>NUCLEOTIDE SEQUENCE [LARGE SCALE GENOMIC DNA]</scope>
    <source>
        <strain evidence="9">Kwan_BN1</strain>
    </source>
</reference>